<dbReference type="InterPro" id="IPR031849">
    <property type="entry name" value="DUF5069"/>
</dbReference>
<dbReference type="OrthoDB" id="191133at2"/>
<name>A0A2S7U047_9BACT</name>
<evidence type="ECO:0000313" key="2">
    <source>
        <dbReference type="EMBL" id="PQJ28376.1"/>
    </source>
</evidence>
<organism evidence="2 3">
    <name type="scientific">Rubritalea profundi</name>
    <dbReference type="NCBI Taxonomy" id="1658618"/>
    <lineage>
        <taxon>Bacteria</taxon>
        <taxon>Pseudomonadati</taxon>
        <taxon>Verrucomicrobiota</taxon>
        <taxon>Verrucomicrobiia</taxon>
        <taxon>Verrucomicrobiales</taxon>
        <taxon>Rubritaleaceae</taxon>
        <taxon>Rubritalea</taxon>
    </lineage>
</organism>
<comment type="caution">
    <text evidence="2">The sequence shown here is derived from an EMBL/GenBank/DDBJ whole genome shotgun (WGS) entry which is preliminary data.</text>
</comment>
<reference evidence="2 3" key="1">
    <citation type="submission" date="2016-12" db="EMBL/GenBank/DDBJ databases">
        <title>Study of bacterial adaptation to deep sea.</title>
        <authorList>
            <person name="Song J."/>
            <person name="Yoshizawa S."/>
            <person name="Kogure K."/>
        </authorList>
    </citation>
    <scope>NUCLEOTIDE SEQUENCE [LARGE SCALE GENOMIC DNA]</scope>
    <source>
        <strain evidence="2 3">SAORIC-165</strain>
    </source>
</reference>
<keyword evidence="3" id="KW-1185">Reference proteome</keyword>
<dbReference type="RefSeq" id="WP_105042877.1">
    <property type="nucleotide sequence ID" value="NZ_MQWA01000001.1"/>
</dbReference>
<feature type="domain" description="DUF5069" evidence="1">
    <location>
        <begin position="17"/>
        <end position="115"/>
    </location>
</feature>
<accession>A0A2S7U047</accession>
<dbReference type="EMBL" id="MQWA01000001">
    <property type="protein sequence ID" value="PQJ28376.1"/>
    <property type="molecule type" value="Genomic_DNA"/>
</dbReference>
<protein>
    <submittedName>
        <fullName evidence="2">DUF5069 domain-containing protein</fullName>
    </submittedName>
</protein>
<evidence type="ECO:0000313" key="3">
    <source>
        <dbReference type="Proteomes" id="UP000239907"/>
    </source>
</evidence>
<dbReference type="Pfam" id="PF16798">
    <property type="entry name" value="DUF5069"/>
    <property type="match status" value="1"/>
</dbReference>
<sequence>MSTIIPLISSGTCGPLGILHLPRLWQKVSLDVAGKLNAEYPAIGGGYDQMLLDAFGLNKEVFSAFMQSKPTYPQLEAWLLEQKGGQLDQAALEAFNASVLGYNHTDDTRKEILAANGIEDNGTLLDAVNLNNLDDWLGFHINVIR</sequence>
<evidence type="ECO:0000259" key="1">
    <source>
        <dbReference type="Pfam" id="PF16798"/>
    </source>
</evidence>
<dbReference type="Proteomes" id="UP000239907">
    <property type="component" value="Unassembled WGS sequence"/>
</dbReference>
<dbReference type="AlphaFoldDB" id="A0A2S7U047"/>
<gene>
    <name evidence="2" type="ORF">BSZ32_07520</name>
</gene>
<proteinExistence type="predicted"/>